<gene>
    <name evidence="3" type="ORF">TGP89_251600</name>
</gene>
<feature type="compositionally biased region" description="Basic and acidic residues" evidence="1">
    <location>
        <begin position="130"/>
        <end position="140"/>
    </location>
</feature>
<proteinExistence type="predicted"/>
<dbReference type="GO" id="GO:0030687">
    <property type="term" value="C:preribosome, large subunit precursor"/>
    <property type="evidence" value="ECO:0007669"/>
    <property type="project" value="TreeGrafter"/>
</dbReference>
<reference evidence="3 4" key="1">
    <citation type="submission" date="2014-03" db="EMBL/GenBank/DDBJ databases">
        <authorList>
            <person name="Sibley D."/>
            <person name="Venepally P."/>
            <person name="Karamycheva S."/>
            <person name="Hadjithomas M."/>
            <person name="Khan A."/>
            <person name="Brunk B."/>
            <person name="Roos D."/>
            <person name="Caler E."/>
            <person name="Lorenzi H."/>
        </authorList>
    </citation>
    <scope>NUCLEOTIDE SEQUENCE [LARGE SCALE GENOMIC DNA]</scope>
    <source>
        <strain evidence="4">p89</strain>
    </source>
</reference>
<dbReference type="SUPFAM" id="SSF52954">
    <property type="entry name" value="Class II aaRS ABD-related"/>
    <property type="match status" value="1"/>
</dbReference>
<dbReference type="EMBL" id="AEYI02002224">
    <property type="protein sequence ID" value="KFG29112.1"/>
    <property type="molecule type" value="Genomic_DNA"/>
</dbReference>
<dbReference type="PANTHER" id="PTHR22734">
    <property type="entry name" value="U3 SMALL NUCLEOLAR RIBONUCLEOPROTEIN PROTEIN IMP4"/>
    <property type="match status" value="1"/>
</dbReference>
<dbReference type="GO" id="GO:0032040">
    <property type="term" value="C:small-subunit processome"/>
    <property type="evidence" value="ECO:0007669"/>
    <property type="project" value="UniProtKB-ARBA"/>
</dbReference>
<dbReference type="PROSITE" id="PS50833">
    <property type="entry name" value="BRIX"/>
    <property type="match status" value="1"/>
</dbReference>
<feature type="compositionally biased region" description="Basic and acidic residues" evidence="1">
    <location>
        <begin position="25"/>
        <end position="44"/>
    </location>
</feature>
<protein>
    <submittedName>
        <fullName evidence="3">Putative IMP4 family U3 small nucleolar ribonucleoprotein (snoRNP)</fullName>
    </submittedName>
</protein>
<dbReference type="Proteomes" id="UP000028828">
    <property type="component" value="Unassembled WGS sequence"/>
</dbReference>
<organism evidence="3 4">
    <name type="scientific">Toxoplasma gondii p89</name>
    <dbReference type="NCBI Taxonomy" id="943119"/>
    <lineage>
        <taxon>Eukaryota</taxon>
        <taxon>Sar</taxon>
        <taxon>Alveolata</taxon>
        <taxon>Apicomplexa</taxon>
        <taxon>Conoidasida</taxon>
        <taxon>Coccidia</taxon>
        <taxon>Eucoccidiorida</taxon>
        <taxon>Eimeriorina</taxon>
        <taxon>Sarcocystidae</taxon>
        <taxon>Toxoplasma</taxon>
    </lineage>
</organism>
<keyword evidence="3" id="KW-0687">Ribonucleoprotein</keyword>
<dbReference type="GO" id="GO:0042134">
    <property type="term" value="F:rRNA primary transcript binding"/>
    <property type="evidence" value="ECO:0007669"/>
    <property type="project" value="InterPro"/>
</dbReference>
<evidence type="ECO:0000259" key="2">
    <source>
        <dbReference type="PROSITE" id="PS50833"/>
    </source>
</evidence>
<dbReference type="GO" id="GO:0000460">
    <property type="term" value="P:maturation of 5.8S rRNA"/>
    <property type="evidence" value="ECO:0007669"/>
    <property type="project" value="TreeGrafter"/>
</dbReference>
<feature type="compositionally biased region" description="Low complexity" evidence="1">
    <location>
        <begin position="1"/>
        <end position="21"/>
    </location>
</feature>
<dbReference type="AlphaFoldDB" id="A0A086JAE4"/>
<dbReference type="Gene3D" id="3.40.50.10480">
    <property type="entry name" value="Probable brix-domain ribosomal biogenesis protein"/>
    <property type="match status" value="1"/>
</dbReference>
<dbReference type="Pfam" id="PF04427">
    <property type="entry name" value="Brix"/>
    <property type="match status" value="1"/>
</dbReference>
<dbReference type="GO" id="GO:0005654">
    <property type="term" value="C:nucleoplasm"/>
    <property type="evidence" value="ECO:0007669"/>
    <property type="project" value="UniProtKB-ARBA"/>
</dbReference>
<sequence length="389" mass="44768">MAPASSRQQRRSSAAAANAAPGGDSGRREVVEAPRRTDSRNAEKKRARAPASPPADAGSSEREASKPREQRGAKRGLASKEEKIETKRDSVKKGNLSTAGILNKKRRQQVAFQLLQAKKKDRAKKKKENRAKERRGETVEKKVPATIESMRRYDPTVVEEDEEEVEGDEAADEFAAYFNREVTPKLMITTNKRVTADMYSFLKEVLYIFPNAFFYKRGPYQIKNICKFAVKQGFTDLLVFKEKNHRPYGLYIVHLPDGPTSYFRLSSVRLAQEMQGAATMATHLPELLLNNFTTRLGRRVARQLAALFPLTPEFSGRRVVTFHNQRDFIFFRHHRYIFEDGKRTRLQEIGPRLTLKLLWMHAGLFDTREGLYEFIWRPDMKVDRKNMLI</sequence>
<evidence type="ECO:0000256" key="1">
    <source>
        <dbReference type="SAM" id="MobiDB-lite"/>
    </source>
</evidence>
<feature type="region of interest" description="Disordered" evidence="1">
    <location>
        <begin position="1"/>
        <end position="102"/>
    </location>
</feature>
<dbReference type="GO" id="GO:0000470">
    <property type="term" value="P:maturation of LSU-rRNA"/>
    <property type="evidence" value="ECO:0007669"/>
    <property type="project" value="TreeGrafter"/>
</dbReference>
<dbReference type="PANTHER" id="PTHR22734:SF3">
    <property type="entry name" value="RIBOSOME PRODUCTION FACTOR 1"/>
    <property type="match status" value="1"/>
</dbReference>
<evidence type="ECO:0000313" key="3">
    <source>
        <dbReference type="EMBL" id="KFG29112.1"/>
    </source>
</evidence>
<evidence type="ECO:0000313" key="4">
    <source>
        <dbReference type="Proteomes" id="UP000028828"/>
    </source>
</evidence>
<dbReference type="SMART" id="SM00879">
    <property type="entry name" value="Brix"/>
    <property type="match status" value="1"/>
</dbReference>
<name>A0A086JAE4_TOXGO</name>
<feature type="region of interest" description="Disordered" evidence="1">
    <location>
        <begin position="115"/>
        <end position="140"/>
    </location>
</feature>
<dbReference type="OrthoDB" id="264354at2759"/>
<feature type="domain" description="Brix" evidence="2">
    <location>
        <begin position="184"/>
        <end position="366"/>
    </location>
</feature>
<accession>A0A086JAE4</accession>
<dbReference type="GO" id="GO:0034457">
    <property type="term" value="C:Mpp10 complex"/>
    <property type="evidence" value="ECO:0007669"/>
    <property type="project" value="UniProtKB-ARBA"/>
</dbReference>
<dbReference type="InterPro" id="IPR044281">
    <property type="entry name" value="IMP4/RPF1"/>
</dbReference>
<dbReference type="InterPro" id="IPR007109">
    <property type="entry name" value="Brix"/>
</dbReference>
<comment type="caution">
    <text evidence="3">The sequence shown here is derived from an EMBL/GenBank/DDBJ whole genome shotgun (WGS) entry which is preliminary data.</text>
</comment>
<feature type="compositionally biased region" description="Basic residues" evidence="1">
    <location>
        <begin position="117"/>
        <end position="129"/>
    </location>
</feature>
<dbReference type="GO" id="GO:0042274">
    <property type="term" value="P:ribosomal small subunit biogenesis"/>
    <property type="evidence" value="ECO:0007669"/>
    <property type="project" value="UniProtKB-ARBA"/>
</dbReference>
<feature type="compositionally biased region" description="Basic and acidic residues" evidence="1">
    <location>
        <begin position="59"/>
        <end position="92"/>
    </location>
</feature>
<dbReference type="VEuPathDB" id="ToxoDB:TGP89_251600"/>
<dbReference type="FunFam" id="3.40.50.10480:FF:000001">
    <property type="entry name" value="IMP4, U3 small nucleolar ribonucleoprotein"/>
    <property type="match status" value="1"/>
</dbReference>